<evidence type="ECO:0000313" key="1">
    <source>
        <dbReference type="EMBL" id="OFI50540.1"/>
    </source>
</evidence>
<organism evidence="1 2">
    <name type="scientific">Floricoccus tropicus</name>
    <dbReference type="NCBI Taxonomy" id="1859473"/>
    <lineage>
        <taxon>Bacteria</taxon>
        <taxon>Bacillati</taxon>
        <taxon>Bacillota</taxon>
        <taxon>Bacilli</taxon>
        <taxon>Lactobacillales</taxon>
        <taxon>Streptococcaceae</taxon>
        <taxon>Floricoccus</taxon>
    </lineage>
</organism>
<dbReference type="Proteomes" id="UP000178622">
    <property type="component" value="Unassembled WGS sequence"/>
</dbReference>
<dbReference type="AlphaFoldDB" id="A0A1E8GQK6"/>
<dbReference type="PANTHER" id="PTHR34817:SF2">
    <property type="entry name" value="NUCLEOTIDYLTRANSFERASE"/>
    <property type="match status" value="1"/>
</dbReference>
<dbReference type="EMBL" id="MKIR01000001">
    <property type="protein sequence ID" value="OFI50540.1"/>
    <property type="molecule type" value="Genomic_DNA"/>
</dbReference>
<evidence type="ECO:0000313" key="2">
    <source>
        <dbReference type="Proteomes" id="UP000178622"/>
    </source>
</evidence>
<dbReference type="Pfam" id="PF10127">
    <property type="entry name" value="RlaP"/>
    <property type="match status" value="1"/>
</dbReference>
<dbReference type="RefSeq" id="WP_070791378.1">
    <property type="nucleotide sequence ID" value="NZ_MKIR01000001.1"/>
</dbReference>
<dbReference type="InterPro" id="IPR018775">
    <property type="entry name" value="RlaP"/>
</dbReference>
<protein>
    <submittedName>
        <fullName evidence="1">Nucleotidyltransferase</fullName>
    </submittedName>
</protein>
<reference evidence="2" key="1">
    <citation type="submission" date="2016-09" db="EMBL/GenBank/DDBJ databases">
        <title>Draft genome sequence of a novel species of the family Streptococcaceae isolated from flowers.</title>
        <authorList>
            <person name="Chuah L.-O."/>
            <person name="Yap K.-P."/>
            <person name="Thong K.L."/>
            <person name="Liong M.T."/>
            <person name="Ahmad R."/>
            <person name="Rusul G."/>
        </authorList>
    </citation>
    <scope>NUCLEOTIDE SEQUENCE [LARGE SCALE GENOMIC DNA]</scope>
    <source>
        <strain evidence="2">DF1</strain>
    </source>
</reference>
<dbReference type="OrthoDB" id="9796845at2"/>
<dbReference type="GO" id="GO:0016740">
    <property type="term" value="F:transferase activity"/>
    <property type="evidence" value="ECO:0007669"/>
    <property type="project" value="UniProtKB-KW"/>
</dbReference>
<dbReference type="STRING" id="1859473.BG261_01310"/>
<comment type="caution">
    <text evidence="1">The sequence shown here is derived from an EMBL/GenBank/DDBJ whole genome shotgun (WGS) entry which is preliminary data.</text>
</comment>
<dbReference type="PANTHER" id="PTHR34817">
    <property type="entry name" value="NUCLEOTIDYLTRANSFERASE"/>
    <property type="match status" value="1"/>
</dbReference>
<sequence>MEAIIREKLKEIEENEQVEIILAVESGSRAWGFESPDSDYDVRFIYIRKPEYYLRLDETRDVIEWQLDETLDINGWDLQKALRLLYKSNSTLLEWCTSPIVYYQNEKIEILKKILVNYFSGKKNLYHYWHMASSTYNQFLQGEDVKIKKYFYTLRPLLASKWIVNRNTFPPMRFNELVAAELDDSMLPYVQELLEKKANLDELDYIPRIDKLNDYIAKNLLTLEVKAQMLFDEKNSWEELNKVFLELVLN</sequence>
<name>A0A1E8GQK6_9LACT</name>
<gene>
    <name evidence="1" type="ORF">BG261_01310</name>
</gene>
<keyword evidence="2" id="KW-1185">Reference proteome</keyword>
<keyword evidence="1" id="KW-0808">Transferase</keyword>
<proteinExistence type="predicted"/>
<accession>A0A1E8GQK6</accession>